<reference evidence="2" key="1">
    <citation type="submission" date="2022-07" db="EMBL/GenBank/DDBJ databases">
        <title>Phylogenomic reconstructions and comparative analyses of Kickxellomycotina fungi.</title>
        <authorList>
            <person name="Reynolds N.K."/>
            <person name="Stajich J.E."/>
            <person name="Barry K."/>
            <person name="Grigoriev I.V."/>
            <person name="Crous P."/>
            <person name="Smith M.E."/>
        </authorList>
    </citation>
    <scope>NUCLEOTIDE SEQUENCE</scope>
    <source>
        <strain evidence="2">RSA 567</strain>
    </source>
</reference>
<dbReference type="GO" id="GO:0031625">
    <property type="term" value="F:ubiquitin protein ligase binding"/>
    <property type="evidence" value="ECO:0007669"/>
    <property type="project" value="TreeGrafter"/>
</dbReference>
<sequence length="408" mass="46645">MGKFSRGKQFIAGGFSNAYFQERIAEHVFRGYEQRSDLVKAGPRSEKTSPAVNIVLLQKPIFIQNSDPQQPGCVLRGYVQLHLTEPTKFTDITLSFRGKLRTCWLDTGKDYTVPYEETRTIMEYNWTFLKSSSRRRCILLPAGDHQYDFELVLPGTMTETVHTNHLSVVYKLQVHARRPGFFTKDLRDTEYVAIKRNPTHWPWNHLNALSVSNVWNDQIQYEVFLPLRFCTDDEVLDVAFRFIRMDPRAKIVNLRVLLKEYAEFKSTSTGRQKDWTTVVSQTHSSNLLTSATPGFNQSDTDEALVSDEALELNLRLNIPPAYTKLQYDTSVGHLAITHKVKCIMQFRDKSMSLHNICIAIPFIITPKTMEVMHDLPAYDTLAQTTTPVYGSVLPPIYEPAWAASAVVA</sequence>
<dbReference type="EMBL" id="JANBQB010000211">
    <property type="protein sequence ID" value="KAJ1979589.1"/>
    <property type="molecule type" value="Genomic_DNA"/>
</dbReference>
<dbReference type="InterPro" id="IPR014756">
    <property type="entry name" value="Ig_E-set"/>
</dbReference>
<evidence type="ECO:0000313" key="2">
    <source>
        <dbReference type="EMBL" id="KAJ1979589.1"/>
    </source>
</evidence>
<dbReference type="GO" id="GO:0005886">
    <property type="term" value="C:plasma membrane"/>
    <property type="evidence" value="ECO:0007669"/>
    <property type="project" value="TreeGrafter"/>
</dbReference>
<comment type="caution">
    <text evidence="2">The sequence shown here is derived from an EMBL/GenBank/DDBJ whole genome shotgun (WGS) entry which is preliminary data.</text>
</comment>
<dbReference type="AlphaFoldDB" id="A0A9W8B7F5"/>
<evidence type="ECO:0000313" key="3">
    <source>
        <dbReference type="Proteomes" id="UP001151582"/>
    </source>
</evidence>
<accession>A0A9W8B7F5</accession>
<dbReference type="GO" id="GO:0070086">
    <property type="term" value="P:ubiquitin-dependent endocytosis"/>
    <property type="evidence" value="ECO:0007669"/>
    <property type="project" value="TreeGrafter"/>
</dbReference>
<evidence type="ECO:0000259" key="1">
    <source>
        <dbReference type="Pfam" id="PF00339"/>
    </source>
</evidence>
<dbReference type="SUPFAM" id="SSF81296">
    <property type="entry name" value="E set domains"/>
    <property type="match status" value="1"/>
</dbReference>
<dbReference type="Gene3D" id="2.60.40.640">
    <property type="match status" value="1"/>
</dbReference>
<dbReference type="PANTHER" id="PTHR11188:SF17">
    <property type="entry name" value="FI21816P1"/>
    <property type="match status" value="1"/>
</dbReference>
<dbReference type="PANTHER" id="PTHR11188">
    <property type="entry name" value="ARRESTIN DOMAIN CONTAINING PROTEIN"/>
    <property type="match status" value="1"/>
</dbReference>
<dbReference type="InterPro" id="IPR011021">
    <property type="entry name" value="Arrestin-like_N"/>
</dbReference>
<dbReference type="Proteomes" id="UP001151582">
    <property type="component" value="Unassembled WGS sequence"/>
</dbReference>
<feature type="domain" description="Arrestin-like N-terminal" evidence="1">
    <location>
        <begin position="70"/>
        <end position="186"/>
    </location>
</feature>
<keyword evidence="3" id="KW-1185">Reference proteome</keyword>
<gene>
    <name evidence="2" type="ORF">H4R34_002765</name>
</gene>
<dbReference type="Pfam" id="PF00339">
    <property type="entry name" value="Arrestin_N"/>
    <property type="match status" value="1"/>
</dbReference>
<proteinExistence type="predicted"/>
<dbReference type="InterPro" id="IPR014752">
    <property type="entry name" value="Arrestin-like_C"/>
</dbReference>
<protein>
    <recommendedName>
        <fullName evidence="1">Arrestin-like N-terminal domain-containing protein</fullName>
    </recommendedName>
</protein>
<dbReference type="OrthoDB" id="2333384at2759"/>
<dbReference type="InterPro" id="IPR050357">
    <property type="entry name" value="Arrestin_domain-protein"/>
</dbReference>
<dbReference type="GO" id="GO:0005829">
    <property type="term" value="C:cytosol"/>
    <property type="evidence" value="ECO:0007669"/>
    <property type="project" value="TreeGrafter"/>
</dbReference>
<dbReference type="GO" id="GO:0030674">
    <property type="term" value="F:protein-macromolecule adaptor activity"/>
    <property type="evidence" value="ECO:0007669"/>
    <property type="project" value="TreeGrafter"/>
</dbReference>
<name>A0A9W8B7F5_9FUNG</name>
<organism evidence="2 3">
    <name type="scientific">Dimargaris verticillata</name>
    <dbReference type="NCBI Taxonomy" id="2761393"/>
    <lineage>
        <taxon>Eukaryota</taxon>
        <taxon>Fungi</taxon>
        <taxon>Fungi incertae sedis</taxon>
        <taxon>Zoopagomycota</taxon>
        <taxon>Kickxellomycotina</taxon>
        <taxon>Dimargaritomycetes</taxon>
        <taxon>Dimargaritales</taxon>
        <taxon>Dimargaritaceae</taxon>
        <taxon>Dimargaris</taxon>
    </lineage>
</organism>